<evidence type="ECO:0000313" key="2">
    <source>
        <dbReference type="Proteomes" id="UP001055879"/>
    </source>
</evidence>
<reference evidence="2" key="1">
    <citation type="journal article" date="2022" name="Mol. Ecol. Resour.">
        <title>The genomes of chicory, endive, great burdock and yacon provide insights into Asteraceae palaeo-polyploidization history and plant inulin production.</title>
        <authorList>
            <person name="Fan W."/>
            <person name="Wang S."/>
            <person name="Wang H."/>
            <person name="Wang A."/>
            <person name="Jiang F."/>
            <person name="Liu H."/>
            <person name="Zhao H."/>
            <person name="Xu D."/>
            <person name="Zhang Y."/>
        </authorList>
    </citation>
    <scope>NUCLEOTIDE SEQUENCE [LARGE SCALE GENOMIC DNA]</scope>
    <source>
        <strain evidence="2">cv. Niubang</strain>
    </source>
</reference>
<organism evidence="1 2">
    <name type="scientific">Arctium lappa</name>
    <name type="common">Greater burdock</name>
    <name type="synonym">Lappa major</name>
    <dbReference type="NCBI Taxonomy" id="4217"/>
    <lineage>
        <taxon>Eukaryota</taxon>
        <taxon>Viridiplantae</taxon>
        <taxon>Streptophyta</taxon>
        <taxon>Embryophyta</taxon>
        <taxon>Tracheophyta</taxon>
        <taxon>Spermatophyta</taxon>
        <taxon>Magnoliopsida</taxon>
        <taxon>eudicotyledons</taxon>
        <taxon>Gunneridae</taxon>
        <taxon>Pentapetalae</taxon>
        <taxon>asterids</taxon>
        <taxon>campanulids</taxon>
        <taxon>Asterales</taxon>
        <taxon>Asteraceae</taxon>
        <taxon>Carduoideae</taxon>
        <taxon>Cardueae</taxon>
        <taxon>Arctiinae</taxon>
        <taxon>Arctium</taxon>
    </lineage>
</organism>
<protein>
    <submittedName>
        <fullName evidence="1">Uncharacterized protein</fullName>
    </submittedName>
</protein>
<proteinExistence type="predicted"/>
<dbReference type="Proteomes" id="UP001055879">
    <property type="component" value="Linkage Group LG10"/>
</dbReference>
<evidence type="ECO:0000313" key="1">
    <source>
        <dbReference type="EMBL" id="KAI3696954.1"/>
    </source>
</evidence>
<keyword evidence="2" id="KW-1185">Reference proteome</keyword>
<name>A0ACB8ZHZ5_ARCLA</name>
<accession>A0ACB8ZHZ5</accession>
<reference evidence="1 2" key="2">
    <citation type="journal article" date="2022" name="Mol. Ecol. Resour.">
        <title>The genomes of chicory, endive, great burdock and yacon provide insights into Asteraceae paleo-polyploidization history and plant inulin production.</title>
        <authorList>
            <person name="Fan W."/>
            <person name="Wang S."/>
            <person name="Wang H."/>
            <person name="Wang A."/>
            <person name="Jiang F."/>
            <person name="Liu H."/>
            <person name="Zhao H."/>
            <person name="Xu D."/>
            <person name="Zhang Y."/>
        </authorList>
    </citation>
    <scope>NUCLEOTIDE SEQUENCE [LARGE SCALE GENOMIC DNA]</scope>
    <source>
        <strain evidence="2">cv. Niubang</strain>
    </source>
</reference>
<dbReference type="EMBL" id="CM042056">
    <property type="protein sequence ID" value="KAI3696954.1"/>
    <property type="molecule type" value="Genomic_DNA"/>
</dbReference>
<sequence length="68" mass="7645">MPYTATIIRTQHTALVSLLAHFIRQLLELISPSFQSLKFIDFTVFFLLKNPKLGVLFVLASIIPVGQS</sequence>
<gene>
    <name evidence="1" type="ORF">L6452_29610</name>
</gene>
<comment type="caution">
    <text evidence="1">The sequence shown here is derived from an EMBL/GenBank/DDBJ whole genome shotgun (WGS) entry which is preliminary data.</text>
</comment>